<reference evidence="1 2" key="1">
    <citation type="journal article" date="2018" name="BMC Genomics">
        <title>The genome of Naegleria lovaniensis, the basis for a comparative approach to unravel pathogenicity factors of the human pathogenic amoeba N. fowleri.</title>
        <authorList>
            <person name="Liechti N."/>
            <person name="Schurch N."/>
            <person name="Bruggmann R."/>
            <person name="Wittwer M."/>
        </authorList>
    </citation>
    <scope>NUCLEOTIDE SEQUENCE [LARGE SCALE GENOMIC DNA]</scope>
    <source>
        <strain evidence="1 2">ATCC 30569</strain>
    </source>
</reference>
<evidence type="ECO:0000313" key="1">
    <source>
        <dbReference type="EMBL" id="KAG2385803.1"/>
    </source>
</evidence>
<gene>
    <name evidence="1" type="ORF">C9374_002952</name>
</gene>
<dbReference type="RefSeq" id="XP_044549796.1">
    <property type="nucleotide sequence ID" value="XM_044692426.1"/>
</dbReference>
<comment type="caution">
    <text evidence="1">The sequence shown here is derived from an EMBL/GenBank/DDBJ whole genome shotgun (WGS) entry which is preliminary data.</text>
</comment>
<proteinExistence type="predicted"/>
<name>A0AA88GT61_NAELO</name>
<dbReference type="Gene3D" id="3.30.450.50">
    <property type="entry name" value="Longin domain"/>
    <property type="match status" value="1"/>
</dbReference>
<dbReference type="GeneID" id="68095407"/>
<dbReference type="AlphaFoldDB" id="A0AA88GT61"/>
<organism evidence="1 2">
    <name type="scientific">Naegleria lovaniensis</name>
    <name type="common">Amoeba</name>
    <dbReference type="NCBI Taxonomy" id="51637"/>
    <lineage>
        <taxon>Eukaryota</taxon>
        <taxon>Discoba</taxon>
        <taxon>Heterolobosea</taxon>
        <taxon>Tetramitia</taxon>
        <taxon>Eutetramitia</taxon>
        <taxon>Vahlkampfiidae</taxon>
        <taxon>Naegleria</taxon>
    </lineage>
</organism>
<dbReference type="EMBL" id="PYSW02000017">
    <property type="protein sequence ID" value="KAG2385803.1"/>
    <property type="molecule type" value="Genomic_DNA"/>
</dbReference>
<evidence type="ECO:0000313" key="2">
    <source>
        <dbReference type="Proteomes" id="UP000816034"/>
    </source>
</evidence>
<dbReference type="Proteomes" id="UP000816034">
    <property type="component" value="Unassembled WGS sequence"/>
</dbReference>
<accession>A0AA88GT61</accession>
<sequence length="187" mass="22060">MTISYALIAECAIKSTSEQIFSTKIIAKTPRQKKLRLIVQKIIHKLMSEMMSEMMMNRSSSIYKLQLTHKMFTFFIQKERSSMGGVFYVVIRKQDQVKHRICWKMIDSMSQEYHSQYLESNRKIIPNLSQLMKFHNDPNNDKITKLQHPLEEEKKVLVNLDKVLENRNMPEVIADLNRPTNLAINQQ</sequence>
<keyword evidence="2" id="KW-1185">Reference proteome</keyword>
<protein>
    <submittedName>
        <fullName evidence="1">Uncharacterized protein</fullName>
    </submittedName>
</protein>